<comment type="caution">
    <text evidence="1">The sequence shown here is derived from an EMBL/GenBank/DDBJ whole genome shotgun (WGS) entry which is preliminary data.</text>
</comment>
<evidence type="ECO:0000313" key="1">
    <source>
        <dbReference type="EMBL" id="MCW4471468.1"/>
    </source>
</evidence>
<protein>
    <submittedName>
        <fullName evidence="1">Cellulose biosynthesis protein BcsQ</fullName>
    </submittedName>
</protein>
<organism evidence="1 2">
    <name type="scientific">Xanthomonas chitinilytica</name>
    <dbReference type="NCBI Taxonomy" id="2989819"/>
    <lineage>
        <taxon>Bacteria</taxon>
        <taxon>Pseudomonadati</taxon>
        <taxon>Pseudomonadota</taxon>
        <taxon>Gammaproteobacteria</taxon>
        <taxon>Lysobacterales</taxon>
        <taxon>Lysobacteraceae</taxon>
        <taxon>Xanthomonas</taxon>
    </lineage>
</organism>
<proteinExistence type="predicted"/>
<dbReference type="InterPro" id="IPR027417">
    <property type="entry name" value="P-loop_NTPase"/>
</dbReference>
<keyword evidence="2" id="KW-1185">Reference proteome</keyword>
<dbReference type="NCBIfam" id="TIGR03371">
    <property type="entry name" value="cellulose_yhjQ"/>
    <property type="match status" value="1"/>
</dbReference>
<evidence type="ECO:0000313" key="2">
    <source>
        <dbReference type="Proteomes" id="UP001209922"/>
    </source>
</evidence>
<dbReference type="PANTHER" id="PTHR13696:SF52">
    <property type="entry name" value="PARA FAMILY PROTEIN CT_582"/>
    <property type="match status" value="1"/>
</dbReference>
<accession>A0ABT3JSL4</accession>
<dbReference type="SUPFAM" id="SSF52540">
    <property type="entry name" value="P-loop containing nucleoside triphosphate hydrolases"/>
    <property type="match status" value="1"/>
</dbReference>
<dbReference type="PANTHER" id="PTHR13696">
    <property type="entry name" value="P-LOOP CONTAINING NUCLEOSIDE TRIPHOSPHATE HYDROLASE"/>
    <property type="match status" value="1"/>
</dbReference>
<gene>
    <name evidence="1" type="primary">bcsQ</name>
    <name evidence="1" type="ORF">OK345_02975</name>
</gene>
<reference evidence="1 2" key="1">
    <citation type="submission" date="2022-10" db="EMBL/GenBank/DDBJ databases">
        <title>Xanthomonas sp. H13-6.</title>
        <authorList>
            <person name="Liu X."/>
            <person name="Deng Z."/>
            <person name="Jiang Y."/>
            <person name="Yu T."/>
            <person name="Ai J."/>
        </authorList>
    </citation>
    <scope>NUCLEOTIDE SEQUENCE [LARGE SCALE GENOMIC DNA]</scope>
    <source>
        <strain evidence="1 2">H13-6</strain>
    </source>
</reference>
<dbReference type="InterPro" id="IPR050678">
    <property type="entry name" value="DNA_Partitioning_ATPase"/>
</dbReference>
<dbReference type="Gene3D" id="3.40.50.300">
    <property type="entry name" value="P-loop containing nucleotide triphosphate hydrolases"/>
    <property type="match status" value="1"/>
</dbReference>
<name>A0ABT3JSL4_9XANT</name>
<dbReference type="EMBL" id="JAPCHY010000002">
    <property type="protein sequence ID" value="MCW4471468.1"/>
    <property type="molecule type" value="Genomic_DNA"/>
</dbReference>
<dbReference type="Pfam" id="PF06564">
    <property type="entry name" value="CBP_BcsQ"/>
    <property type="match status" value="1"/>
</dbReference>
<dbReference type="Proteomes" id="UP001209922">
    <property type="component" value="Unassembled WGS sequence"/>
</dbReference>
<dbReference type="RefSeq" id="WP_265126420.1">
    <property type="nucleotide sequence ID" value="NZ_JAPCHY010000002.1"/>
</dbReference>
<sequence>MTCVAVHGLRGGTGVTSLVAALGYALQQQGERVLLLDLCPENLLRLHFNVAAGYVQGWASAGRVGKAWQECGFEILPGLSLLPYGELSPSQVSVLEHELRQSPQLWARRLSALEQAYDWVIADLPLRLDGHVRPFLGKAGCDLRLRVMNVDPASFALLQRGRKDEYASGERFLLNRYNPASQLQRDLMQLWLDRHGERLVPQQVHEDLAVSEAMACKAPLGLYAPGSLAAADVESLAVWCLANRERLQAAVA</sequence>
<dbReference type="InterPro" id="IPR017746">
    <property type="entry name" value="Cellulose_synthase_operon_BcsQ"/>
</dbReference>